<reference evidence="2 3" key="1">
    <citation type="submission" date="2014-04" db="EMBL/GenBank/DDBJ databases">
        <authorList>
            <consortium name="DOE Joint Genome Institute"/>
            <person name="Kuo A."/>
            <person name="Ruytinx J."/>
            <person name="Rineau F."/>
            <person name="Colpaert J."/>
            <person name="Kohler A."/>
            <person name="Nagy L.G."/>
            <person name="Floudas D."/>
            <person name="Copeland A."/>
            <person name="Barry K.W."/>
            <person name="Cichocki N."/>
            <person name="Veneault-Fourrey C."/>
            <person name="LaButti K."/>
            <person name="Lindquist E.A."/>
            <person name="Lipzen A."/>
            <person name="Lundell T."/>
            <person name="Morin E."/>
            <person name="Murat C."/>
            <person name="Sun H."/>
            <person name="Tunlid A."/>
            <person name="Henrissat B."/>
            <person name="Grigoriev I.V."/>
            <person name="Hibbett D.S."/>
            <person name="Martin F."/>
            <person name="Nordberg H.P."/>
            <person name="Cantor M.N."/>
            <person name="Hua S.X."/>
        </authorList>
    </citation>
    <scope>NUCLEOTIDE SEQUENCE [LARGE SCALE GENOMIC DNA]</scope>
    <source>
        <strain evidence="2 3">UH-Slu-Lm8-n1</strain>
    </source>
</reference>
<protein>
    <submittedName>
        <fullName evidence="2">Uncharacterized protein</fullName>
    </submittedName>
</protein>
<dbReference type="Proteomes" id="UP000054485">
    <property type="component" value="Unassembled WGS sequence"/>
</dbReference>
<dbReference type="InParanoid" id="A0A0C9Z720"/>
<sequence>NVRRLLSHHRGPYVKVSKEFRALLTQQRQDKRSSEDAEVQAVLRYLEDKATELARIFRKPRRHFLERFSLGSKLQRKKREKTSAWSAWVHFKGIQCNSGEYKSNDSRSRMTEIINDRSEYNSLTKAEKEELVKEFDEVKKRATDRPPNITPRVKATESAKSFQAIKEELDAISQRVGIEAFIFMVRSRSDFQMAPKAYFTSTECEQFIHIYLRRDAARTATDFESAMLSKGIFNSAPSNHRERVSRAKLSIRTGLRASLCEVTNDASATVEFTKYEASVVHRYHVKLVGWNHPQWVNPSDLKGGVEALERLADAIKAKTCRFVMISVEEVEERRRKITDLGAVLTPETEPPIVPSTLEPFSDSVRQASPSPALQHSSSHPSSEPNNALVDT</sequence>
<gene>
    <name evidence="2" type="ORF">CY34DRAFT_57408</name>
</gene>
<reference evidence="3" key="2">
    <citation type="submission" date="2015-01" db="EMBL/GenBank/DDBJ databases">
        <title>Evolutionary Origins and Diversification of the Mycorrhizal Mutualists.</title>
        <authorList>
            <consortium name="DOE Joint Genome Institute"/>
            <consortium name="Mycorrhizal Genomics Consortium"/>
            <person name="Kohler A."/>
            <person name="Kuo A."/>
            <person name="Nagy L.G."/>
            <person name="Floudas D."/>
            <person name="Copeland A."/>
            <person name="Barry K.W."/>
            <person name="Cichocki N."/>
            <person name="Veneault-Fourrey C."/>
            <person name="LaButti K."/>
            <person name="Lindquist E.A."/>
            <person name="Lipzen A."/>
            <person name="Lundell T."/>
            <person name="Morin E."/>
            <person name="Murat C."/>
            <person name="Riley R."/>
            <person name="Ohm R."/>
            <person name="Sun H."/>
            <person name="Tunlid A."/>
            <person name="Henrissat B."/>
            <person name="Grigoriev I.V."/>
            <person name="Hibbett D.S."/>
            <person name="Martin F."/>
        </authorList>
    </citation>
    <scope>NUCLEOTIDE SEQUENCE [LARGE SCALE GENOMIC DNA]</scope>
    <source>
        <strain evidence="3">UH-Slu-Lm8-n1</strain>
    </source>
</reference>
<organism evidence="2 3">
    <name type="scientific">Suillus luteus UH-Slu-Lm8-n1</name>
    <dbReference type="NCBI Taxonomy" id="930992"/>
    <lineage>
        <taxon>Eukaryota</taxon>
        <taxon>Fungi</taxon>
        <taxon>Dikarya</taxon>
        <taxon>Basidiomycota</taxon>
        <taxon>Agaricomycotina</taxon>
        <taxon>Agaricomycetes</taxon>
        <taxon>Agaricomycetidae</taxon>
        <taxon>Boletales</taxon>
        <taxon>Suillineae</taxon>
        <taxon>Suillaceae</taxon>
        <taxon>Suillus</taxon>
    </lineage>
</organism>
<keyword evidence="3" id="KW-1185">Reference proteome</keyword>
<feature type="non-terminal residue" evidence="2">
    <location>
        <position position="391"/>
    </location>
</feature>
<feature type="non-terminal residue" evidence="2">
    <location>
        <position position="1"/>
    </location>
</feature>
<feature type="compositionally biased region" description="Low complexity" evidence="1">
    <location>
        <begin position="366"/>
        <end position="382"/>
    </location>
</feature>
<accession>A0A0C9Z720</accession>
<dbReference type="EMBL" id="KN835964">
    <property type="protein sequence ID" value="KIK33340.1"/>
    <property type="molecule type" value="Genomic_DNA"/>
</dbReference>
<dbReference type="STRING" id="930992.A0A0C9Z720"/>
<evidence type="ECO:0000256" key="1">
    <source>
        <dbReference type="SAM" id="MobiDB-lite"/>
    </source>
</evidence>
<evidence type="ECO:0000313" key="3">
    <source>
        <dbReference type="Proteomes" id="UP000054485"/>
    </source>
</evidence>
<proteinExistence type="predicted"/>
<dbReference type="OrthoDB" id="3253416at2759"/>
<name>A0A0C9Z720_9AGAM</name>
<dbReference type="HOGENOM" id="CLU_033169_0_0_1"/>
<evidence type="ECO:0000313" key="2">
    <source>
        <dbReference type="EMBL" id="KIK33340.1"/>
    </source>
</evidence>
<dbReference type="AlphaFoldDB" id="A0A0C9Z720"/>
<feature type="region of interest" description="Disordered" evidence="1">
    <location>
        <begin position="346"/>
        <end position="391"/>
    </location>
</feature>